<evidence type="ECO:0000256" key="3">
    <source>
        <dbReference type="ARBA" id="ARBA00023274"/>
    </source>
</evidence>
<gene>
    <name evidence="6" type="ORF">EZV62_010310</name>
</gene>
<dbReference type="GO" id="GO:0003735">
    <property type="term" value="F:structural constituent of ribosome"/>
    <property type="evidence" value="ECO:0007669"/>
    <property type="project" value="UniProtKB-UniRule"/>
</dbReference>
<evidence type="ECO:0000313" key="6">
    <source>
        <dbReference type="EMBL" id="TXG63316.1"/>
    </source>
</evidence>
<evidence type="ECO:0000313" key="7">
    <source>
        <dbReference type="Proteomes" id="UP000323000"/>
    </source>
</evidence>
<dbReference type="PANTHER" id="PTHR12884:SF0">
    <property type="entry name" value="60S RIBOSOMAL PROTEIN L29"/>
    <property type="match status" value="1"/>
</dbReference>
<dbReference type="OrthoDB" id="996720at2759"/>
<keyword evidence="3 4" id="KW-0687">Ribonucleoprotein</keyword>
<dbReference type="InterPro" id="IPR002673">
    <property type="entry name" value="Ribosomal_eL29"/>
</dbReference>
<feature type="compositionally biased region" description="Basic residues" evidence="5">
    <location>
        <begin position="10"/>
        <end position="37"/>
    </location>
</feature>
<keyword evidence="7" id="KW-1185">Reference proteome</keyword>
<dbReference type="AlphaFoldDB" id="A0A5C7I415"/>
<dbReference type="PANTHER" id="PTHR12884">
    <property type="entry name" value="60S RIBOSOMAL PROTEIN L29"/>
    <property type="match status" value="1"/>
</dbReference>
<keyword evidence="2 4" id="KW-0689">Ribosomal protein</keyword>
<dbReference type="EMBL" id="VAHF01000004">
    <property type="protein sequence ID" value="TXG63316.1"/>
    <property type="molecule type" value="Genomic_DNA"/>
</dbReference>
<proteinExistence type="inferred from homology"/>
<comment type="caution">
    <text evidence="6">The sequence shown here is derived from an EMBL/GenBank/DDBJ whole genome shotgun (WGS) entry which is preliminary data.</text>
</comment>
<organism evidence="6 7">
    <name type="scientific">Acer yangbiense</name>
    <dbReference type="NCBI Taxonomy" id="1000413"/>
    <lineage>
        <taxon>Eukaryota</taxon>
        <taxon>Viridiplantae</taxon>
        <taxon>Streptophyta</taxon>
        <taxon>Embryophyta</taxon>
        <taxon>Tracheophyta</taxon>
        <taxon>Spermatophyta</taxon>
        <taxon>Magnoliopsida</taxon>
        <taxon>eudicotyledons</taxon>
        <taxon>Gunneridae</taxon>
        <taxon>Pentapetalae</taxon>
        <taxon>rosids</taxon>
        <taxon>malvids</taxon>
        <taxon>Sapindales</taxon>
        <taxon>Sapindaceae</taxon>
        <taxon>Hippocastanoideae</taxon>
        <taxon>Acereae</taxon>
        <taxon>Acer</taxon>
    </lineage>
</organism>
<protein>
    <recommendedName>
        <fullName evidence="4">60S ribosomal protein L29</fullName>
    </recommendedName>
</protein>
<feature type="region of interest" description="Disordered" evidence="5">
    <location>
        <begin position="1"/>
        <end position="39"/>
    </location>
</feature>
<dbReference type="Proteomes" id="UP000323000">
    <property type="component" value="Chromosome 4"/>
</dbReference>
<dbReference type="Gene3D" id="6.10.140.1730">
    <property type="match status" value="1"/>
</dbReference>
<evidence type="ECO:0000256" key="1">
    <source>
        <dbReference type="ARBA" id="ARBA00010247"/>
    </source>
</evidence>
<dbReference type="Pfam" id="PF01779">
    <property type="entry name" value="Ribosomal_L29e"/>
    <property type="match status" value="1"/>
</dbReference>
<sequence length="80" mass="9474">MLDFREMAKSKNHTAHNQSHKAHRNGIKKPKRHRHTSTKGYENVEFFIIIIIMQMDPKFLRNQRYARKHNNQSGGSATEE</sequence>
<dbReference type="GO" id="GO:0022625">
    <property type="term" value="C:cytosolic large ribosomal subunit"/>
    <property type="evidence" value="ECO:0007669"/>
    <property type="project" value="TreeGrafter"/>
</dbReference>
<evidence type="ECO:0000256" key="2">
    <source>
        <dbReference type="ARBA" id="ARBA00022980"/>
    </source>
</evidence>
<comment type="similarity">
    <text evidence="1 4">Belongs to the eukaryotic ribosomal protein eL29 family.</text>
</comment>
<name>A0A5C7I415_9ROSI</name>
<dbReference type="GO" id="GO:0002181">
    <property type="term" value="P:cytoplasmic translation"/>
    <property type="evidence" value="ECO:0007669"/>
    <property type="project" value="TreeGrafter"/>
</dbReference>
<evidence type="ECO:0000256" key="5">
    <source>
        <dbReference type="SAM" id="MobiDB-lite"/>
    </source>
</evidence>
<accession>A0A5C7I415</accession>
<evidence type="ECO:0000256" key="4">
    <source>
        <dbReference type="RuleBase" id="RU364026"/>
    </source>
</evidence>
<reference evidence="7" key="1">
    <citation type="journal article" date="2019" name="Gigascience">
        <title>De novo genome assembly of the endangered Acer yangbiense, a plant species with extremely small populations endemic to Yunnan Province, China.</title>
        <authorList>
            <person name="Yang J."/>
            <person name="Wariss H.M."/>
            <person name="Tao L."/>
            <person name="Zhang R."/>
            <person name="Yun Q."/>
            <person name="Hollingsworth P."/>
            <person name="Dao Z."/>
            <person name="Luo G."/>
            <person name="Guo H."/>
            <person name="Ma Y."/>
            <person name="Sun W."/>
        </authorList>
    </citation>
    <scope>NUCLEOTIDE SEQUENCE [LARGE SCALE GENOMIC DNA]</scope>
    <source>
        <strain evidence="7">cv. Malutang</strain>
    </source>
</reference>